<keyword evidence="2" id="KW-1185">Reference proteome</keyword>
<reference evidence="1 2" key="1">
    <citation type="submission" date="2012-09" db="EMBL/GenBank/DDBJ databases">
        <title>Draft Genome Sequences of 6 Strains from Genus Thauera.</title>
        <authorList>
            <person name="Liu B."/>
            <person name="Shapleigh J.P."/>
            <person name="Frostegard A.H."/>
        </authorList>
    </citation>
    <scope>NUCLEOTIDE SEQUENCE [LARGE SCALE GENOMIC DNA]</scope>
    <source>
        <strain evidence="1 2">B4P</strain>
    </source>
</reference>
<name>N6ZW83_9RHOO</name>
<dbReference type="AlphaFoldDB" id="N6ZW83"/>
<accession>N6ZW83</accession>
<dbReference type="Proteomes" id="UP000013047">
    <property type="component" value="Unassembled WGS sequence"/>
</dbReference>
<proteinExistence type="predicted"/>
<dbReference type="EMBL" id="AMXF01000008">
    <property type="protein sequence ID" value="ENO98623.1"/>
    <property type="molecule type" value="Genomic_DNA"/>
</dbReference>
<dbReference type="OrthoDB" id="9896679at2"/>
<organism evidence="1 2">
    <name type="scientific">Thauera phenylacetica B4P</name>
    <dbReference type="NCBI Taxonomy" id="1234382"/>
    <lineage>
        <taxon>Bacteria</taxon>
        <taxon>Pseudomonadati</taxon>
        <taxon>Pseudomonadota</taxon>
        <taxon>Betaproteobacteria</taxon>
        <taxon>Rhodocyclales</taxon>
        <taxon>Zoogloeaceae</taxon>
        <taxon>Thauera</taxon>
    </lineage>
</organism>
<gene>
    <name evidence="1" type="ORF">C667_02923</name>
</gene>
<protein>
    <submittedName>
        <fullName evidence="1">Uncharacterized protein</fullName>
    </submittedName>
</protein>
<sequence length="109" mass="11949">MSTFIPADLVVDQARLRMQTCLQDARIAADLLRAGRIDWLTAHHLVGAQQTMVNTTSWTLEAVLDAAGVADALGKVIDLRDTTQAALQALQDVLRERHLFDSPAARRDA</sequence>
<evidence type="ECO:0000313" key="2">
    <source>
        <dbReference type="Proteomes" id="UP000013047"/>
    </source>
</evidence>
<evidence type="ECO:0000313" key="1">
    <source>
        <dbReference type="EMBL" id="ENO98623.1"/>
    </source>
</evidence>
<comment type="caution">
    <text evidence="1">The sequence shown here is derived from an EMBL/GenBank/DDBJ whole genome shotgun (WGS) entry which is preliminary data.</text>
</comment>
<dbReference type="RefSeq" id="WP_004356653.1">
    <property type="nucleotide sequence ID" value="NZ_AMXF01000008.1"/>
</dbReference>